<dbReference type="InterPro" id="IPR050855">
    <property type="entry name" value="NDM-1-like"/>
</dbReference>
<keyword evidence="2" id="KW-0378">Hydrolase</keyword>
<dbReference type="InterPro" id="IPR036866">
    <property type="entry name" value="RibonucZ/Hydroxyglut_hydro"/>
</dbReference>
<keyword evidence="3" id="KW-1185">Reference proteome</keyword>
<evidence type="ECO:0000259" key="1">
    <source>
        <dbReference type="SMART" id="SM00849"/>
    </source>
</evidence>
<dbReference type="PANTHER" id="PTHR42951">
    <property type="entry name" value="METALLO-BETA-LACTAMASE DOMAIN-CONTAINING"/>
    <property type="match status" value="1"/>
</dbReference>
<protein>
    <submittedName>
        <fullName evidence="2">MBL fold metallo-hydrolase</fullName>
    </submittedName>
</protein>
<dbReference type="EMBL" id="PNYA01000017">
    <property type="protein sequence ID" value="PMS17825.1"/>
    <property type="molecule type" value="Genomic_DNA"/>
</dbReference>
<name>A0A2N7VL17_9BURK</name>
<dbReference type="CDD" id="cd07721">
    <property type="entry name" value="yflN-like_MBL-fold"/>
    <property type="match status" value="1"/>
</dbReference>
<dbReference type="Proteomes" id="UP000235616">
    <property type="component" value="Unassembled WGS sequence"/>
</dbReference>
<accession>A0A2N7VL17</accession>
<dbReference type="SMART" id="SM00849">
    <property type="entry name" value="Lactamase_B"/>
    <property type="match status" value="1"/>
</dbReference>
<dbReference type="GO" id="GO:0016787">
    <property type="term" value="F:hydrolase activity"/>
    <property type="evidence" value="ECO:0007669"/>
    <property type="project" value="UniProtKB-KW"/>
</dbReference>
<dbReference type="OrthoDB" id="5443440at2"/>
<sequence length="263" mass="28125">MSTPSIVTIPILPFGMVHCHLVIGETGCVLVDTGTPGSEGKIERALKENGRGFRDVTLIVITHAHTDHAGSAARLRELTGAPILAHAGDLDYYERRKEMTYCVAHWWGPLFLRSGVPGEPYLPFTPDILLQDSASFDLSGYGIDGRARHTPGHTAGSVSVELTSGDALVGDLVASGVLLGGIMRKTHAMRPPFEDDPKAVGAELMGMVDAGMQRFHMGHGGPLAAEEVRRHAHSLQVLGPGRRYGMKAIGCACSRSKLMQIAD</sequence>
<dbReference type="InterPro" id="IPR001279">
    <property type="entry name" value="Metallo-B-lactamas"/>
</dbReference>
<organism evidence="2 3">
    <name type="scientific">Trinickia dabaoshanensis</name>
    <dbReference type="NCBI Taxonomy" id="564714"/>
    <lineage>
        <taxon>Bacteria</taxon>
        <taxon>Pseudomonadati</taxon>
        <taxon>Pseudomonadota</taxon>
        <taxon>Betaproteobacteria</taxon>
        <taxon>Burkholderiales</taxon>
        <taxon>Burkholderiaceae</taxon>
        <taxon>Trinickia</taxon>
    </lineage>
</organism>
<feature type="domain" description="Metallo-beta-lactamase" evidence="1">
    <location>
        <begin position="16"/>
        <end position="219"/>
    </location>
</feature>
<proteinExistence type="predicted"/>
<evidence type="ECO:0000313" key="3">
    <source>
        <dbReference type="Proteomes" id="UP000235616"/>
    </source>
</evidence>
<dbReference type="Gene3D" id="3.60.15.10">
    <property type="entry name" value="Ribonuclease Z/Hydroxyacylglutathione hydrolase-like"/>
    <property type="match status" value="1"/>
</dbReference>
<comment type="caution">
    <text evidence="2">The sequence shown here is derived from an EMBL/GenBank/DDBJ whole genome shotgun (WGS) entry which is preliminary data.</text>
</comment>
<evidence type="ECO:0000313" key="2">
    <source>
        <dbReference type="EMBL" id="PMS17825.1"/>
    </source>
</evidence>
<dbReference type="AlphaFoldDB" id="A0A2N7VL17"/>
<dbReference type="RefSeq" id="WP_102646866.1">
    <property type="nucleotide sequence ID" value="NZ_PNYA01000017.1"/>
</dbReference>
<dbReference type="Pfam" id="PF00753">
    <property type="entry name" value="Lactamase_B"/>
    <property type="match status" value="1"/>
</dbReference>
<reference evidence="2 3" key="1">
    <citation type="submission" date="2018-01" db="EMBL/GenBank/DDBJ databases">
        <title>Whole genome analyses suggest that Burkholderia sensu lato contains two further novel genera in the rhizoxinica-symbiotica group Mycetohabitans gen. nov., and Trinickia gen. nov.: implications for the evolution of diazotrophy and nodulation in the Burkholderiaceae.</title>
        <authorList>
            <person name="Estrada-de los Santos P."/>
            <person name="Palmer M."/>
            <person name="Chavez-Ramirez B."/>
            <person name="Beukes C."/>
            <person name="Steenkamp E.T."/>
            <person name="Hirsch A.M."/>
            <person name="Manyaka P."/>
            <person name="Maluk M."/>
            <person name="Lafos M."/>
            <person name="Crook M."/>
            <person name="Gross E."/>
            <person name="Simon M.F."/>
            <person name="Bueno dos Reis Junior F."/>
            <person name="Poole P.S."/>
            <person name="Venter S.N."/>
            <person name="James E.K."/>
        </authorList>
    </citation>
    <scope>NUCLEOTIDE SEQUENCE [LARGE SCALE GENOMIC DNA]</scope>
    <source>
        <strain evidence="2 3">GIMN1.004</strain>
    </source>
</reference>
<gene>
    <name evidence="2" type="ORF">C0Z18_18430</name>
</gene>
<dbReference type="SUPFAM" id="SSF56281">
    <property type="entry name" value="Metallo-hydrolase/oxidoreductase"/>
    <property type="match status" value="1"/>
</dbReference>
<dbReference type="PANTHER" id="PTHR42951:SF17">
    <property type="entry name" value="METALLO-BETA-LACTAMASE DOMAIN-CONTAINING PROTEIN"/>
    <property type="match status" value="1"/>
</dbReference>